<name>A0A3M2I2H7_9GAMM</name>
<dbReference type="PANTHER" id="PTHR44196:SF2">
    <property type="entry name" value="SHORT-CHAIN DEHYDROGENASE-RELATED"/>
    <property type="match status" value="1"/>
</dbReference>
<dbReference type="RefSeq" id="WP_122101206.1">
    <property type="nucleotide sequence ID" value="NZ_RFLY01000006.1"/>
</dbReference>
<dbReference type="AlphaFoldDB" id="A0A3M2I2H7"/>
<dbReference type="GO" id="GO:0016491">
    <property type="term" value="F:oxidoreductase activity"/>
    <property type="evidence" value="ECO:0007669"/>
    <property type="project" value="UniProtKB-KW"/>
</dbReference>
<feature type="domain" description="Ketoreductase" evidence="4">
    <location>
        <begin position="9"/>
        <end position="225"/>
    </location>
</feature>
<comment type="similarity">
    <text evidence="1 3">Belongs to the short-chain dehydrogenases/reductases (SDR) family.</text>
</comment>
<dbReference type="OrthoDB" id="9810734at2"/>
<evidence type="ECO:0000259" key="4">
    <source>
        <dbReference type="SMART" id="SM00822"/>
    </source>
</evidence>
<proteinExistence type="inferred from homology"/>
<dbReference type="PRINTS" id="PR00081">
    <property type="entry name" value="GDHRDH"/>
</dbReference>
<dbReference type="InterPro" id="IPR036291">
    <property type="entry name" value="NAD(P)-bd_dom_sf"/>
</dbReference>
<dbReference type="SUPFAM" id="SSF51735">
    <property type="entry name" value="NAD(P)-binding Rossmann-fold domains"/>
    <property type="match status" value="1"/>
</dbReference>
<reference evidence="5 6" key="1">
    <citation type="submission" date="2018-10" db="EMBL/GenBank/DDBJ databases">
        <title>Proposal of Lysobacter pythonis sp. nov. isolated from royal pythons (Python regius).</title>
        <authorList>
            <person name="Hans-Juergen B."/>
            <person name="Huptas C."/>
            <person name="Sandra B."/>
            <person name="Igor L."/>
            <person name="Joachim S."/>
            <person name="Siegfried S."/>
            <person name="Mareike W."/>
            <person name="Peter K."/>
        </authorList>
    </citation>
    <scope>NUCLEOTIDE SEQUENCE [LARGE SCALE GENOMIC DNA]</scope>
    <source>
        <strain evidence="5 6">4284/11</strain>
    </source>
</reference>
<dbReference type="PRINTS" id="PR00080">
    <property type="entry name" value="SDRFAMILY"/>
</dbReference>
<comment type="caution">
    <text evidence="5">The sequence shown here is derived from an EMBL/GenBank/DDBJ whole genome shotgun (WGS) entry which is preliminary data.</text>
</comment>
<dbReference type="InterPro" id="IPR057326">
    <property type="entry name" value="KR_dom"/>
</dbReference>
<organism evidence="5 6">
    <name type="scientific">Solilutibacter pythonis</name>
    <dbReference type="NCBI Taxonomy" id="2483112"/>
    <lineage>
        <taxon>Bacteria</taxon>
        <taxon>Pseudomonadati</taxon>
        <taxon>Pseudomonadota</taxon>
        <taxon>Gammaproteobacteria</taxon>
        <taxon>Lysobacterales</taxon>
        <taxon>Lysobacteraceae</taxon>
        <taxon>Solilutibacter</taxon>
    </lineage>
</organism>
<sequence>MTSRVPPRKTVLITGASGGIGKGIAEAAARDGWHLLLSARNAAAIEAFAADWRRRYGIEATAIAADLAAPGGAERLFAEVEARGVAIDMLVNNAGVGVYGEFVDTDLDDELAMLRLNIEAPTVLAKRFLPRLLARGGHILNISSIASFPPGPFLAVYYGSKAYLRVWSEGIAEELAARGVGVTAYCPGPTRTRFSEAANARRSALFKGGYLPDGDAVGADAWRVGLAGKRLAVHGMGNRLQVFLMRFTPRILLAKIVRFVSRPV</sequence>
<dbReference type="InterPro" id="IPR002347">
    <property type="entry name" value="SDR_fam"/>
</dbReference>
<dbReference type="Pfam" id="PF00106">
    <property type="entry name" value="adh_short"/>
    <property type="match status" value="1"/>
</dbReference>
<protein>
    <submittedName>
        <fullName evidence="5">SDR family NAD(P)-dependent oxidoreductase</fullName>
    </submittedName>
</protein>
<evidence type="ECO:0000313" key="5">
    <source>
        <dbReference type="EMBL" id="RMH93402.1"/>
    </source>
</evidence>
<evidence type="ECO:0000256" key="3">
    <source>
        <dbReference type="RuleBase" id="RU000363"/>
    </source>
</evidence>
<evidence type="ECO:0000256" key="2">
    <source>
        <dbReference type="ARBA" id="ARBA00023002"/>
    </source>
</evidence>
<dbReference type="Gene3D" id="3.40.50.720">
    <property type="entry name" value="NAD(P)-binding Rossmann-like Domain"/>
    <property type="match status" value="1"/>
</dbReference>
<keyword evidence="6" id="KW-1185">Reference proteome</keyword>
<evidence type="ECO:0000313" key="6">
    <source>
        <dbReference type="Proteomes" id="UP000275012"/>
    </source>
</evidence>
<dbReference type="Proteomes" id="UP000275012">
    <property type="component" value="Unassembled WGS sequence"/>
</dbReference>
<gene>
    <name evidence="5" type="ORF">EBB59_05870</name>
</gene>
<accession>A0A3M2I2H7</accession>
<evidence type="ECO:0000256" key="1">
    <source>
        <dbReference type="ARBA" id="ARBA00006484"/>
    </source>
</evidence>
<keyword evidence="2" id="KW-0560">Oxidoreductase</keyword>
<dbReference type="CDD" id="cd05233">
    <property type="entry name" value="SDR_c"/>
    <property type="match status" value="1"/>
</dbReference>
<dbReference type="PANTHER" id="PTHR44196">
    <property type="entry name" value="DEHYDROGENASE/REDUCTASE SDR FAMILY MEMBER 7B"/>
    <property type="match status" value="1"/>
</dbReference>
<dbReference type="EMBL" id="RFLY01000006">
    <property type="protein sequence ID" value="RMH93402.1"/>
    <property type="molecule type" value="Genomic_DNA"/>
</dbReference>
<dbReference type="GO" id="GO:0016020">
    <property type="term" value="C:membrane"/>
    <property type="evidence" value="ECO:0007669"/>
    <property type="project" value="TreeGrafter"/>
</dbReference>
<dbReference type="SMART" id="SM00822">
    <property type="entry name" value="PKS_KR"/>
    <property type="match status" value="1"/>
</dbReference>